<feature type="chain" id="PRO_5022234542" evidence="4">
    <location>
        <begin position="25"/>
        <end position="484"/>
    </location>
</feature>
<keyword evidence="7" id="KW-1185">Reference proteome</keyword>
<name>A0A518K4V8_9BACT</name>
<dbReference type="EC" id="3.1.6.1" evidence="6"/>
<dbReference type="InterPro" id="IPR017850">
    <property type="entry name" value="Alkaline_phosphatase_core_sf"/>
</dbReference>
<keyword evidence="4" id="KW-0732">Signal</keyword>
<evidence type="ECO:0000259" key="5">
    <source>
        <dbReference type="Pfam" id="PF00884"/>
    </source>
</evidence>
<dbReference type="KEGG" id="bmei:Spa11_10120"/>
<dbReference type="CDD" id="cd16026">
    <property type="entry name" value="GALNS_like"/>
    <property type="match status" value="1"/>
</dbReference>
<evidence type="ECO:0000256" key="3">
    <source>
        <dbReference type="SAM" id="MobiDB-lite"/>
    </source>
</evidence>
<comment type="similarity">
    <text evidence="1">Belongs to the sulfatase family.</text>
</comment>
<dbReference type="RefSeq" id="WP_231933141.1">
    <property type="nucleotide sequence ID" value="NZ_CP036349.1"/>
</dbReference>
<feature type="compositionally biased region" description="Basic and acidic residues" evidence="3">
    <location>
        <begin position="457"/>
        <end position="469"/>
    </location>
</feature>
<evidence type="ECO:0000313" key="6">
    <source>
        <dbReference type="EMBL" id="QDV72830.1"/>
    </source>
</evidence>
<dbReference type="AlphaFoldDB" id="A0A518K4V8"/>
<feature type="signal peptide" evidence="4">
    <location>
        <begin position="1"/>
        <end position="24"/>
    </location>
</feature>
<protein>
    <submittedName>
        <fullName evidence="6">Arylsulfatase</fullName>
        <ecNumber evidence="6">3.1.6.1</ecNumber>
    </submittedName>
</protein>
<gene>
    <name evidence="6" type="primary">atsA_3</name>
    <name evidence="6" type="ORF">Spa11_10120</name>
</gene>
<dbReference type="Pfam" id="PF14707">
    <property type="entry name" value="Sulfatase_C"/>
    <property type="match status" value="1"/>
</dbReference>
<dbReference type="Gene3D" id="3.30.1120.10">
    <property type="match status" value="1"/>
</dbReference>
<feature type="region of interest" description="Disordered" evidence="3">
    <location>
        <begin position="453"/>
        <end position="484"/>
    </location>
</feature>
<accession>A0A518K4V8</accession>
<dbReference type="InterPro" id="IPR000917">
    <property type="entry name" value="Sulfatase_N"/>
</dbReference>
<dbReference type="PANTHER" id="PTHR42693:SF53">
    <property type="entry name" value="ENDO-4-O-SULFATASE"/>
    <property type="match status" value="1"/>
</dbReference>
<dbReference type="Gene3D" id="3.40.720.10">
    <property type="entry name" value="Alkaline Phosphatase, subunit A"/>
    <property type="match status" value="1"/>
</dbReference>
<evidence type="ECO:0000313" key="7">
    <source>
        <dbReference type="Proteomes" id="UP000316426"/>
    </source>
</evidence>
<proteinExistence type="inferred from homology"/>
<dbReference type="Proteomes" id="UP000316426">
    <property type="component" value="Chromosome"/>
</dbReference>
<feature type="domain" description="Sulfatase N-terminal" evidence="5">
    <location>
        <begin position="31"/>
        <end position="350"/>
    </location>
</feature>
<sequence length="484" mass="53108" precursor="true">MTTLIRTACLVLAAALLPAVTAQATSARATPNVVVIFIDDMGYADIGPFGCESYPTPHLDRMAAEGRVFTDFHAATAVCSASRAALMTGCYPSRVSIQGALSPGARHGLHPHETTIAEVCKSRGYATACFGKWHLGHLPEFLPTRQGFDEYFGLPYSNDMWPYPPGREDLEHGRRGNYPPLPLYKGERIVNVNLTPADQALLTTQYTERAVDFIDRHAGKQPFFLYVPHTMVHVPLYVSEKFAGKSGAGLYGDVVMELDWSVGEILAALERGGVGDDTLVVFTSDNGPWINFGEHAGSAGPLREGKGTMWEGGYREPCVMRWPARIPAGTRCDEFATTMDLLPTIAGMIGAELPERKIDGKDILPVMTGDAPSPHEVFYCYYDRQLRAVRDARWKLVLPHQYRTLAGRSGGKDGFPVEYEQSRAGLELYDLKNDVGETTNVAAEHPEIVARLQGHAEQARRELGDELTKRKGSNVRPSGRAARS</sequence>
<reference evidence="6 7" key="1">
    <citation type="submission" date="2019-02" db="EMBL/GenBank/DDBJ databases">
        <title>Deep-cultivation of Planctomycetes and their phenomic and genomic characterization uncovers novel biology.</title>
        <authorList>
            <person name="Wiegand S."/>
            <person name="Jogler M."/>
            <person name="Boedeker C."/>
            <person name="Pinto D."/>
            <person name="Vollmers J."/>
            <person name="Rivas-Marin E."/>
            <person name="Kohn T."/>
            <person name="Peeters S.H."/>
            <person name="Heuer A."/>
            <person name="Rast P."/>
            <person name="Oberbeckmann S."/>
            <person name="Bunk B."/>
            <person name="Jeske O."/>
            <person name="Meyerdierks A."/>
            <person name="Storesund J.E."/>
            <person name="Kallscheuer N."/>
            <person name="Luecker S."/>
            <person name="Lage O.M."/>
            <person name="Pohl T."/>
            <person name="Merkel B.J."/>
            <person name="Hornburger P."/>
            <person name="Mueller R.-W."/>
            <person name="Bruemmer F."/>
            <person name="Labrenz M."/>
            <person name="Spormann A.M."/>
            <person name="Op den Camp H."/>
            <person name="Overmann J."/>
            <person name="Amann R."/>
            <person name="Jetten M.S.M."/>
            <person name="Mascher T."/>
            <person name="Medema M.H."/>
            <person name="Devos D.P."/>
            <person name="Kaster A.-K."/>
            <person name="Ovreas L."/>
            <person name="Rohde M."/>
            <person name="Galperin M.Y."/>
            <person name="Jogler C."/>
        </authorList>
    </citation>
    <scope>NUCLEOTIDE SEQUENCE [LARGE SCALE GENOMIC DNA]</scope>
    <source>
        <strain evidence="6 7">Spa11</strain>
    </source>
</reference>
<dbReference type="InterPro" id="IPR050738">
    <property type="entry name" value="Sulfatase"/>
</dbReference>
<organism evidence="6 7">
    <name type="scientific">Botrimarina mediterranea</name>
    <dbReference type="NCBI Taxonomy" id="2528022"/>
    <lineage>
        <taxon>Bacteria</taxon>
        <taxon>Pseudomonadati</taxon>
        <taxon>Planctomycetota</taxon>
        <taxon>Planctomycetia</taxon>
        <taxon>Pirellulales</taxon>
        <taxon>Lacipirellulaceae</taxon>
        <taxon>Botrimarina</taxon>
    </lineage>
</organism>
<dbReference type="Pfam" id="PF00884">
    <property type="entry name" value="Sulfatase"/>
    <property type="match status" value="1"/>
</dbReference>
<evidence type="ECO:0000256" key="1">
    <source>
        <dbReference type="ARBA" id="ARBA00008779"/>
    </source>
</evidence>
<dbReference type="EMBL" id="CP036349">
    <property type="protein sequence ID" value="QDV72830.1"/>
    <property type="molecule type" value="Genomic_DNA"/>
</dbReference>
<dbReference type="SUPFAM" id="SSF53649">
    <property type="entry name" value="Alkaline phosphatase-like"/>
    <property type="match status" value="1"/>
</dbReference>
<keyword evidence="2 6" id="KW-0378">Hydrolase</keyword>
<dbReference type="PANTHER" id="PTHR42693">
    <property type="entry name" value="ARYLSULFATASE FAMILY MEMBER"/>
    <property type="match status" value="1"/>
</dbReference>
<evidence type="ECO:0000256" key="4">
    <source>
        <dbReference type="SAM" id="SignalP"/>
    </source>
</evidence>
<dbReference type="GO" id="GO:0004065">
    <property type="term" value="F:arylsulfatase activity"/>
    <property type="evidence" value="ECO:0007669"/>
    <property type="project" value="UniProtKB-EC"/>
</dbReference>
<evidence type="ECO:0000256" key="2">
    <source>
        <dbReference type="ARBA" id="ARBA00022801"/>
    </source>
</evidence>